<comment type="subcellular location">
    <subcellularLocation>
        <location evidence="1">Nucleus</location>
    </subcellularLocation>
</comment>
<dbReference type="EMBL" id="CP138894">
    <property type="protein sequence ID" value="WPK23200.1"/>
    <property type="molecule type" value="Genomic_DNA"/>
</dbReference>
<gene>
    <name evidence="5" type="ORF">PUMCH_000428</name>
</gene>
<dbReference type="AlphaFoldDB" id="A0AAX4H3Q1"/>
<dbReference type="RefSeq" id="XP_062875587.1">
    <property type="nucleotide sequence ID" value="XM_063019517.1"/>
</dbReference>
<evidence type="ECO:0000256" key="4">
    <source>
        <dbReference type="SAM" id="MobiDB-lite"/>
    </source>
</evidence>
<organism evidence="5 6">
    <name type="scientific">Australozyma saopauloensis</name>
    <dbReference type="NCBI Taxonomy" id="291208"/>
    <lineage>
        <taxon>Eukaryota</taxon>
        <taxon>Fungi</taxon>
        <taxon>Dikarya</taxon>
        <taxon>Ascomycota</taxon>
        <taxon>Saccharomycotina</taxon>
        <taxon>Pichiomycetes</taxon>
        <taxon>Metschnikowiaceae</taxon>
        <taxon>Australozyma</taxon>
    </lineage>
</organism>
<evidence type="ECO:0000313" key="5">
    <source>
        <dbReference type="EMBL" id="WPK23200.1"/>
    </source>
</evidence>
<keyword evidence="6" id="KW-1185">Reference proteome</keyword>
<accession>A0AAX4H3Q1</accession>
<comment type="similarity">
    <text evidence="3">Belongs to the MT-A70-like family.</text>
</comment>
<keyword evidence="2" id="KW-0539">Nucleus</keyword>
<evidence type="ECO:0000256" key="1">
    <source>
        <dbReference type="ARBA" id="ARBA00004123"/>
    </source>
</evidence>
<dbReference type="GO" id="GO:0036396">
    <property type="term" value="C:RNA N6-methyladenosine methyltransferase complex"/>
    <property type="evidence" value="ECO:0007669"/>
    <property type="project" value="TreeGrafter"/>
</dbReference>
<sequence>MYSYPKYGSKGTSSSSGSTGAQKSRERKVAPQVVVKTEDPGAPFRKASSYEMDYSNHYIHTGHYPTQVIRNVNFQTDGYPKLQKLKDLKEAQVERHATKPFGAKVQTDQMISVLNKWASQGLQFDVIMIGALVENQFIVEILNLLPLFKLCAKPGFVFIWATTANIKQLTTLLNGERWNKKFRRSEELVFVPVDDTSEYFKPGVNDGSHRGEGNGNNESLLGRKQWHCWMCITGTARRSTDTDLIHCNVDTDLQIEPQGGARVNHNDAVPETFYKVVENFSNSTRRLHIVPCHTGYKHPVRVRPGWVVMLPDVILDNFDIEAYEQELHSKSYVKFRNTSMNGHQKLVPQYLVAQTSEIETLRPKSPN</sequence>
<dbReference type="InterPro" id="IPR007757">
    <property type="entry name" value="MT-A70-like"/>
</dbReference>
<evidence type="ECO:0000313" key="6">
    <source>
        <dbReference type="Proteomes" id="UP001338582"/>
    </source>
</evidence>
<protein>
    <recommendedName>
        <fullName evidence="7">Karyogamy protein KAR4</fullName>
    </recommendedName>
</protein>
<evidence type="ECO:0000256" key="3">
    <source>
        <dbReference type="PROSITE-ProRule" id="PRU00489"/>
    </source>
</evidence>
<dbReference type="Proteomes" id="UP001338582">
    <property type="component" value="Chromosome 1"/>
</dbReference>
<dbReference type="PANTHER" id="PTHR13107">
    <property type="entry name" value="N6-ADENOSINE-METHYLTRANSFERASE NON-CATALYTIC SUBUNIT"/>
    <property type="match status" value="1"/>
</dbReference>
<dbReference type="PROSITE" id="PS51592">
    <property type="entry name" value="SAM_MTA70L_2"/>
    <property type="match status" value="1"/>
</dbReference>
<dbReference type="GO" id="GO:0003729">
    <property type="term" value="F:mRNA binding"/>
    <property type="evidence" value="ECO:0007669"/>
    <property type="project" value="TreeGrafter"/>
</dbReference>
<dbReference type="PANTHER" id="PTHR13107:SF0">
    <property type="entry name" value="N6-ADENOSINE-METHYLTRANSFERASE NON-CATALYTIC SUBUNIT"/>
    <property type="match status" value="1"/>
</dbReference>
<evidence type="ECO:0008006" key="7">
    <source>
        <dbReference type="Google" id="ProtNLM"/>
    </source>
</evidence>
<feature type="region of interest" description="Disordered" evidence="4">
    <location>
        <begin position="1"/>
        <end position="32"/>
    </location>
</feature>
<dbReference type="KEGG" id="asau:88171497"/>
<reference evidence="5 6" key="1">
    <citation type="submission" date="2023-10" db="EMBL/GenBank/DDBJ databases">
        <title>Draft Genome Sequence of Candida saopaulonensis from a very Premature Infant with Sepsis.</title>
        <authorList>
            <person name="Ning Y."/>
            <person name="Dai R."/>
            <person name="Xiao M."/>
            <person name="Xu Y."/>
            <person name="Yan Q."/>
            <person name="Zhang L."/>
        </authorList>
    </citation>
    <scope>NUCLEOTIDE SEQUENCE [LARGE SCALE GENOMIC DNA]</scope>
    <source>
        <strain evidence="5 6">19XY460</strain>
    </source>
</reference>
<dbReference type="GeneID" id="88171497"/>
<feature type="compositionally biased region" description="Low complexity" evidence="4">
    <location>
        <begin position="1"/>
        <end position="20"/>
    </location>
</feature>
<evidence type="ECO:0000256" key="2">
    <source>
        <dbReference type="ARBA" id="ARBA00023242"/>
    </source>
</evidence>
<proteinExistence type="inferred from homology"/>
<dbReference type="Pfam" id="PF05063">
    <property type="entry name" value="MT-A70"/>
    <property type="match status" value="1"/>
</dbReference>
<dbReference type="InterPro" id="IPR045123">
    <property type="entry name" value="METTL14-like"/>
</dbReference>
<dbReference type="GO" id="GO:0005634">
    <property type="term" value="C:nucleus"/>
    <property type="evidence" value="ECO:0007669"/>
    <property type="project" value="UniProtKB-SubCell"/>
</dbReference>
<name>A0AAX4H3Q1_9ASCO</name>
<dbReference type="PROSITE" id="PS51143">
    <property type="entry name" value="MT_A70"/>
    <property type="match status" value="1"/>
</dbReference>